<dbReference type="OrthoDB" id="8244198at2"/>
<dbReference type="AlphaFoldDB" id="A0A501WLM1"/>
<accession>A0A501WLM1</accession>
<keyword evidence="3" id="KW-1185">Reference proteome</keyword>
<evidence type="ECO:0000313" key="3">
    <source>
        <dbReference type="Proteomes" id="UP000319255"/>
    </source>
</evidence>
<dbReference type="Pfam" id="PF06568">
    <property type="entry name" value="YjiS-like"/>
    <property type="match status" value="1"/>
</dbReference>
<name>A0A501WLM1_9RHOB</name>
<protein>
    <submittedName>
        <fullName evidence="2">DUF1127 domain-containing protein</fullName>
    </submittedName>
</protein>
<proteinExistence type="predicted"/>
<dbReference type="InterPro" id="IPR009506">
    <property type="entry name" value="YjiS-like"/>
</dbReference>
<dbReference type="EMBL" id="VFRP01000013">
    <property type="protein sequence ID" value="TPE49682.1"/>
    <property type="molecule type" value="Genomic_DNA"/>
</dbReference>
<evidence type="ECO:0000259" key="1">
    <source>
        <dbReference type="Pfam" id="PF06568"/>
    </source>
</evidence>
<gene>
    <name evidence="2" type="ORF">FJM51_13630</name>
</gene>
<comment type="caution">
    <text evidence="2">The sequence shown here is derived from an EMBL/GenBank/DDBJ whole genome shotgun (WGS) entry which is preliminary data.</text>
</comment>
<dbReference type="RefSeq" id="WP_140454684.1">
    <property type="nucleotide sequence ID" value="NZ_VFRP01000013.1"/>
</dbReference>
<evidence type="ECO:0000313" key="2">
    <source>
        <dbReference type="EMBL" id="TPE49682.1"/>
    </source>
</evidence>
<sequence length="70" mass="8215">MTKMAYATTNTTYARPFGFDTNRVFRMIADWRLYRRTLVELETMNDRELADLGLSRYNLRAVAREAVYGA</sequence>
<organism evidence="2 3">
    <name type="scientific">Amaricoccus solimangrovi</name>
    <dbReference type="NCBI Taxonomy" id="2589815"/>
    <lineage>
        <taxon>Bacteria</taxon>
        <taxon>Pseudomonadati</taxon>
        <taxon>Pseudomonadota</taxon>
        <taxon>Alphaproteobacteria</taxon>
        <taxon>Rhodobacterales</taxon>
        <taxon>Paracoccaceae</taxon>
        <taxon>Amaricoccus</taxon>
    </lineage>
</organism>
<feature type="domain" description="YjiS-like" evidence="1">
    <location>
        <begin position="24"/>
        <end position="58"/>
    </location>
</feature>
<reference evidence="2 3" key="1">
    <citation type="submission" date="2019-06" db="EMBL/GenBank/DDBJ databases">
        <title>A novel bacterium of genus Amaricoccus, isolated from marine sediment.</title>
        <authorList>
            <person name="Huang H."/>
            <person name="Mo K."/>
            <person name="Hu Y."/>
        </authorList>
    </citation>
    <scope>NUCLEOTIDE SEQUENCE [LARGE SCALE GENOMIC DNA]</scope>
    <source>
        <strain evidence="2 3">HB172011</strain>
    </source>
</reference>
<dbReference type="Proteomes" id="UP000319255">
    <property type="component" value="Unassembled WGS sequence"/>
</dbReference>